<dbReference type="Proteomes" id="UP000245728">
    <property type="component" value="Chromosome"/>
</dbReference>
<name>A0A2S2E1X3_9ALTE</name>
<evidence type="ECO:0000313" key="1">
    <source>
        <dbReference type="EMBL" id="AWL11260.1"/>
    </source>
</evidence>
<accession>A0A2S2E1X3</accession>
<proteinExistence type="predicted"/>
<evidence type="ECO:0008006" key="3">
    <source>
        <dbReference type="Google" id="ProtNLM"/>
    </source>
</evidence>
<dbReference type="Pfam" id="PF12224">
    <property type="entry name" value="Amidoligase_2"/>
    <property type="match status" value="1"/>
</dbReference>
<gene>
    <name evidence="1" type="ORF">HMF8227_00764</name>
</gene>
<dbReference type="EMBL" id="CP029347">
    <property type="protein sequence ID" value="AWL11260.1"/>
    <property type="molecule type" value="Genomic_DNA"/>
</dbReference>
<dbReference type="OrthoDB" id="5597599at2"/>
<keyword evidence="2" id="KW-1185">Reference proteome</keyword>
<sequence length="335" mass="38764">MSQNHYAMPQKADKANGEQRQVGFELEFAGLSMKRVSEVLQQCFGGELDIRSQAEAELKTEELGDFVIELDWSFGKKTAKERAEQRAKEIGKAHADDPFMEWLTKLAGQLVPMEVVCPPIELTRLKRLDRAIRLLRKAGAKGTEKSLHYAFGVHINPELPDTDAETIIRYLKAYAIAQDWLLKVHKVDLIRRVTPYIDCYPKDYLRKVLGYEGNESIETVIDDYLKLNPTRNRALDMLPLFKHLDEKRVTNTLDDPRINARPTFHYRMPNCEIERPDWSLHCSWNVWCVIEALANDAEQLNTLTEQWLAHDRPLTFEKAPWHKTLNEIHQNLSSA</sequence>
<organism evidence="1 2">
    <name type="scientific">Saliniradius amylolyticus</name>
    <dbReference type="NCBI Taxonomy" id="2183582"/>
    <lineage>
        <taxon>Bacteria</taxon>
        <taxon>Pseudomonadati</taxon>
        <taxon>Pseudomonadota</taxon>
        <taxon>Gammaproteobacteria</taxon>
        <taxon>Alteromonadales</taxon>
        <taxon>Alteromonadaceae</taxon>
        <taxon>Saliniradius</taxon>
    </lineage>
</organism>
<dbReference type="AlphaFoldDB" id="A0A2S2E1X3"/>
<dbReference type="RefSeq" id="WP_109338922.1">
    <property type="nucleotide sequence ID" value="NZ_CP029347.1"/>
</dbReference>
<dbReference type="KEGG" id="salh:HMF8227_00764"/>
<evidence type="ECO:0000313" key="2">
    <source>
        <dbReference type="Proteomes" id="UP000245728"/>
    </source>
</evidence>
<protein>
    <recommendedName>
        <fullName evidence="3">Amidoligase enzyme</fullName>
    </recommendedName>
</protein>
<reference evidence="1 2" key="1">
    <citation type="submission" date="2018-05" db="EMBL/GenBank/DDBJ databases">
        <title>Salinimonas sp. HMF8227 Genome sequencing and assembly.</title>
        <authorList>
            <person name="Kang H."/>
            <person name="Kang J."/>
            <person name="Cha I."/>
            <person name="Kim H."/>
            <person name="Joh K."/>
        </authorList>
    </citation>
    <scope>NUCLEOTIDE SEQUENCE [LARGE SCALE GENOMIC DNA]</scope>
    <source>
        <strain evidence="1 2">HMF8227</strain>
    </source>
</reference>
<dbReference type="InterPro" id="IPR022025">
    <property type="entry name" value="Amidoligase_2"/>
</dbReference>